<gene>
    <name evidence="2" type="ORF">AMORRO_LOCUS9894</name>
</gene>
<evidence type="ECO:0000313" key="2">
    <source>
        <dbReference type="EMBL" id="CAG8649481.1"/>
    </source>
</evidence>
<organism evidence="2 3">
    <name type="scientific">Acaulospora morrowiae</name>
    <dbReference type="NCBI Taxonomy" id="94023"/>
    <lineage>
        <taxon>Eukaryota</taxon>
        <taxon>Fungi</taxon>
        <taxon>Fungi incertae sedis</taxon>
        <taxon>Mucoromycota</taxon>
        <taxon>Glomeromycotina</taxon>
        <taxon>Glomeromycetes</taxon>
        <taxon>Diversisporales</taxon>
        <taxon>Acaulosporaceae</taxon>
        <taxon>Acaulospora</taxon>
    </lineage>
</organism>
<keyword evidence="1" id="KW-1133">Transmembrane helix</keyword>
<feature type="transmembrane region" description="Helical" evidence="1">
    <location>
        <begin position="38"/>
        <end position="55"/>
    </location>
</feature>
<comment type="caution">
    <text evidence="2">The sequence shown here is derived from an EMBL/GenBank/DDBJ whole genome shotgun (WGS) entry which is preliminary data.</text>
</comment>
<name>A0A9N9H0V1_9GLOM</name>
<accession>A0A9N9H0V1</accession>
<dbReference type="OrthoDB" id="10463903at2759"/>
<dbReference type="EMBL" id="CAJVPV010010265">
    <property type="protein sequence ID" value="CAG8649481.1"/>
    <property type="molecule type" value="Genomic_DNA"/>
</dbReference>
<dbReference type="AlphaFoldDB" id="A0A9N9H0V1"/>
<keyword evidence="1" id="KW-0812">Transmembrane</keyword>
<keyword evidence="1" id="KW-0472">Membrane</keyword>
<feature type="non-terminal residue" evidence="2">
    <location>
        <position position="103"/>
    </location>
</feature>
<proteinExistence type="predicted"/>
<evidence type="ECO:0000313" key="3">
    <source>
        <dbReference type="Proteomes" id="UP000789342"/>
    </source>
</evidence>
<evidence type="ECO:0000256" key="1">
    <source>
        <dbReference type="SAM" id="Phobius"/>
    </source>
</evidence>
<protein>
    <submittedName>
        <fullName evidence="2">6809_t:CDS:1</fullName>
    </submittedName>
</protein>
<reference evidence="2" key="1">
    <citation type="submission" date="2021-06" db="EMBL/GenBank/DDBJ databases">
        <authorList>
            <person name="Kallberg Y."/>
            <person name="Tangrot J."/>
            <person name="Rosling A."/>
        </authorList>
    </citation>
    <scope>NUCLEOTIDE SEQUENCE</scope>
    <source>
        <strain evidence="2">CL551</strain>
    </source>
</reference>
<keyword evidence="3" id="KW-1185">Reference proteome</keyword>
<dbReference type="Proteomes" id="UP000789342">
    <property type="component" value="Unassembled WGS sequence"/>
</dbReference>
<sequence>MSEGKDGYGLFWLYGIQLLSDSKWYPIFDTWRFAFEDQMIFSISFVIIWFMIVVGERKIKTRWLIVGAVYWLWRGAALIRLGRIYGSVAIWTNVQTLWWGFWG</sequence>